<organism evidence="1 2">
    <name type="scientific">Candidatus Electrothrix aarhusensis</name>
    <dbReference type="NCBI Taxonomy" id="1859131"/>
    <lineage>
        <taxon>Bacteria</taxon>
        <taxon>Pseudomonadati</taxon>
        <taxon>Thermodesulfobacteriota</taxon>
        <taxon>Desulfobulbia</taxon>
        <taxon>Desulfobulbales</taxon>
        <taxon>Desulfobulbaceae</taxon>
        <taxon>Candidatus Electrothrix</taxon>
    </lineage>
</organism>
<dbReference type="EMBL" id="MTKO01000122">
    <property type="protein sequence ID" value="RWX43366.1"/>
    <property type="molecule type" value="Genomic_DNA"/>
</dbReference>
<comment type="caution">
    <text evidence="1">The sequence shown here is derived from an EMBL/GenBank/DDBJ whole genome shotgun (WGS) entry which is preliminary data.</text>
</comment>
<name>A0A444IRG9_9BACT</name>
<gene>
    <name evidence="1" type="ORF">H206_02757</name>
</gene>
<evidence type="ECO:0000313" key="2">
    <source>
        <dbReference type="Proteomes" id="UP000287853"/>
    </source>
</evidence>
<dbReference type="Proteomes" id="UP000287853">
    <property type="component" value="Unassembled WGS sequence"/>
</dbReference>
<reference evidence="1 2" key="1">
    <citation type="submission" date="2017-01" db="EMBL/GenBank/DDBJ databases">
        <title>The cable genome- insights into the physiology and evolution of filamentous bacteria capable of sulfide oxidation via long distance electron transfer.</title>
        <authorList>
            <person name="Schreiber L."/>
            <person name="Bjerg J.T."/>
            <person name="Boggild A."/>
            <person name="Van De Vossenberg J."/>
            <person name="Meysman F."/>
            <person name="Nielsen L.P."/>
            <person name="Schramm A."/>
            <person name="Kjeldsen K.U."/>
        </authorList>
    </citation>
    <scope>NUCLEOTIDE SEQUENCE [LARGE SCALE GENOMIC DNA]</scope>
    <source>
        <strain evidence="1">MCF</strain>
    </source>
</reference>
<dbReference type="AlphaFoldDB" id="A0A444IRG9"/>
<proteinExistence type="predicted"/>
<keyword evidence="2" id="KW-1185">Reference proteome</keyword>
<accession>A0A444IRG9</accession>
<evidence type="ECO:0000313" key="1">
    <source>
        <dbReference type="EMBL" id="RWX43366.1"/>
    </source>
</evidence>
<protein>
    <submittedName>
        <fullName evidence="1">Uncharacterized protein</fullName>
    </submittedName>
</protein>
<sequence length="68" mass="8002">MSNIFRILSKIQGSEIIFLSVCNVDSLVKSQNLRFWQRQLNELRCKKWVFGTFYESINVGQFIKECAP</sequence>